<comment type="catalytic activity">
    <reaction evidence="7">
        <text>L-threonyl-[protein] + ATP = O-phospho-L-threonyl-[protein] + ADP + H(+)</text>
        <dbReference type="Rhea" id="RHEA:46608"/>
        <dbReference type="Rhea" id="RHEA-COMP:11060"/>
        <dbReference type="Rhea" id="RHEA-COMP:11605"/>
        <dbReference type="ChEBI" id="CHEBI:15378"/>
        <dbReference type="ChEBI" id="CHEBI:30013"/>
        <dbReference type="ChEBI" id="CHEBI:30616"/>
        <dbReference type="ChEBI" id="CHEBI:61977"/>
        <dbReference type="ChEBI" id="CHEBI:456216"/>
        <dbReference type="EC" id="2.7.11.1"/>
    </reaction>
</comment>
<evidence type="ECO:0000256" key="2">
    <source>
        <dbReference type="ARBA" id="ARBA00022527"/>
    </source>
</evidence>
<evidence type="ECO:0000256" key="3">
    <source>
        <dbReference type="ARBA" id="ARBA00022679"/>
    </source>
</evidence>
<protein>
    <recommendedName>
        <fullName evidence="1">non-specific serine/threonine protein kinase</fullName>
        <ecNumber evidence="1">2.7.11.1</ecNumber>
    </recommendedName>
</protein>
<evidence type="ECO:0000313" key="11">
    <source>
        <dbReference type="Proteomes" id="UP000051574"/>
    </source>
</evidence>
<dbReference type="Gene3D" id="1.10.510.10">
    <property type="entry name" value="Transferase(Phosphotransferase) domain 1"/>
    <property type="match status" value="1"/>
</dbReference>
<keyword evidence="5 10" id="KW-0418">Kinase</keyword>
<dbReference type="InterPro" id="IPR052239">
    <property type="entry name" value="Ser/Thr-specific_kinases"/>
</dbReference>
<dbReference type="PANTHER" id="PTHR45998:SF2">
    <property type="entry name" value="SERINE_THREONINE-PROTEIN KINASE 16"/>
    <property type="match status" value="1"/>
</dbReference>
<evidence type="ECO:0000256" key="5">
    <source>
        <dbReference type="ARBA" id="ARBA00022777"/>
    </source>
</evidence>
<comment type="caution">
    <text evidence="10">The sequence shown here is derived from an EMBL/GenBank/DDBJ whole genome shotgun (WGS) entry which is preliminary data.</text>
</comment>
<dbReference type="Pfam" id="PF00069">
    <property type="entry name" value="Pkinase"/>
    <property type="match status" value="1"/>
</dbReference>
<dbReference type="GO" id="GO:0005794">
    <property type="term" value="C:Golgi apparatus"/>
    <property type="evidence" value="ECO:0007669"/>
    <property type="project" value="TreeGrafter"/>
</dbReference>
<gene>
    <name evidence="10" type="ORF">AMK59_7170</name>
</gene>
<dbReference type="EMBL" id="LJIG01022776">
    <property type="protein sequence ID" value="KRT78771.1"/>
    <property type="molecule type" value="Genomic_DNA"/>
</dbReference>
<evidence type="ECO:0000256" key="7">
    <source>
        <dbReference type="ARBA" id="ARBA00047899"/>
    </source>
</evidence>
<dbReference type="EC" id="2.7.11.1" evidence="1"/>
<dbReference type="CDD" id="cd13986">
    <property type="entry name" value="STKc_16"/>
    <property type="match status" value="1"/>
</dbReference>
<dbReference type="GO" id="GO:0004674">
    <property type="term" value="F:protein serine/threonine kinase activity"/>
    <property type="evidence" value="ECO:0007669"/>
    <property type="project" value="UniProtKB-KW"/>
</dbReference>
<accession>A0A0T6AUC6</accession>
<dbReference type="Proteomes" id="UP000051574">
    <property type="component" value="Unassembled WGS sequence"/>
</dbReference>
<feature type="domain" description="Protein kinase" evidence="9">
    <location>
        <begin position="28"/>
        <end position="310"/>
    </location>
</feature>
<dbReference type="SMART" id="SM00220">
    <property type="entry name" value="S_TKc"/>
    <property type="match status" value="1"/>
</dbReference>
<evidence type="ECO:0000256" key="1">
    <source>
        <dbReference type="ARBA" id="ARBA00012513"/>
    </source>
</evidence>
<keyword evidence="3" id="KW-0808">Transferase</keyword>
<dbReference type="PROSITE" id="PS00108">
    <property type="entry name" value="PROTEIN_KINASE_ST"/>
    <property type="match status" value="1"/>
</dbReference>
<keyword evidence="4" id="KW-0547">Nucleotide-binding</keyword>
<evidence type="ECO:0000313" key="10">
    <source>
        <dbReference type="EMBL" id="KRT78771.1"/>
    </source>
</evidence>
<reference evidence="10 11" key="1">
    <citation type="submission" date="2015-09" db="EMBL/GenBank/DDBJ databases">
        <title>Draft genome of the scarab beetle Oryctes borbonicus.</title>
        <authorList>
            <person name="Meyer J.M."/>
            <person name="Markov G.V."/>
            <person name="Baskaran P."/>
            <person name="Herrmann M."/>
            <person name="Sommer R.J."/>
            <person name="Roedelsperger C."/>
        </authorList>
    </citation>
    <scope>NUCLEOTIDE SEQUENCE [LARGE SCALE GENOMIC DNA]</scope>
    <source>
        <strain evidence="10">OB123</strain>
        <tissue evidence="10">Whole animal</tissue>
    </source>
</reference>
<keyword evidence="11" id="KW-1185">Reference proteome</keyword>
<proteinExistence type="predicted"/>
<dbReference type="SUPFAM" id="SSF56112">
    <property type="entry name" value="Protein kinase-like (PK-like)"/>
    <property type="match status" value="1"/>
</dbReference>
<dbReference type="PANTHER" id="PTHR45998">
    <property type="entry name" value="SERINE/THREONINE-PROTEIN KINASE 16"/>
    <property type="match status" value="1"/>
</dbReference>
<evidence type="ECO:0000256" key="8">
    <source>
        <dbReference type="ARBA" id="ARBA00048679"/>
    </source>
</evidence>
<keyword evidence="6" id="KW-0067">ATP-binding</keyword>
<dbReference type="InterPro" id="IPR011009">
    <property type="entry name" value="Kinase-like_dom_sf"/>
</dbReference>
<dbReference type="OrthoDB" id="248923at2759"/>
<organism evidence="10 11">
    <name type="scientific">Oryctes borbonicus</name>
    <dbReference type="NCBI Taxonomy" id="1629725"/>
    <lineage>
        <taxon>Eukaryota</taxon>
        <taxon>Metazoa</taxon>
        <taxon>Ecdysozoa</taxon>
        <taxon>Arthropoda</taxon>
        <taxon>Hexapoda</taxon>
        <taxon>Insecta</taxon>
        <taxon>Pterygota</taxon>
        <taxon>Neoptera</taxon>
        <taxon>Endopterygota</taxon>
        <taxon>Coleoptera</taxon>
        <taxon>Polyphaga</taxon>
        <taxon>Scarabaeiformia</taxon>
        <taxon>Scarabaeidae</taxon>
        <taxon>Dynastinae</taxon>
        <taxon>Oryctes</taxon>
    </lineage>
</organism>
<dbReference type="InterPro" id="IPR008271">
    <property type="entry name" value="Ser/Thr_kinase_AS"/>
</dbReference>
<sequence length="318" mass="35957">MNALGLSLIMKMGCICTRESININGVKYNIKEHLGEGGFSTVDLVQNPRNRKLYAVKKIICHSVEDQKLALQEIEYYKKLKHPNIIELIDSTFKGSADIVVNVTSEVYMVLPYYTKGTLHDYLGLKSLSKDYMSAKEILRIFLGICDAVKYLHNFKPEPLAHRDLKTANVCLNSDMTPVIMDLGSMAPAKVQVCGSQDAQKLQDIAAERCSMPYRAPELFNVESYCVIDERTDIWSLGCVLYAMCYFKSPFDIVYERGDSVALAVLSGNVNFPEETPFPQDLHELILYILKINPSERPYIYSVTERAQALSNRLDNIV</sequence>
<dbReference type="AlphaFoldDB" id="A0A0T6AUC6"/>
<dbReference type="PIRSF" id="PIRSF000654">
    <property type="entry name" value="Integrin-linked_kinase"/>
    <property type="match status" value="1"/>
</dbReference>
<dbReference type="GO" id="GO:0005524">
    <property type="term" value="F:ATP binding"/>
    <property type="evidence" value="ECO:0007669"/>
    <property type="project" value="UniProtKB-KW"/>
</dbReference>
<name>A0A0T6AUC6_9SCAR</name>
<evidence type="ECO:0000256" key="6">
    <source>
        <dbReference type="ARBA" id="ARBA00022840"/>
    </source>
</evidence>
<evidence type="ECO:0000259" key="9">
    <source>
        <dbReference type="PROSITE" id="PS50011"/>
    </source>
</evidence>
<dbReference type="InterPro" id="IPR000719">
    <property type="entry name" value="Prot_kinase_dom"/>
</dbReference>
<evidence type="ECO:0000256" key="4">
    <source>
        <dbReference type="ARBA" id="ARBA00022741"/>
    </source>
</evidence>
<dbReference type="PROSITE" id="PS50011">
    <property type="entry name" value="PROTEIN_KINASE_DOM"/>
    <property type="match status" value="1"/>
</dbReference>
<comment type="catalytic activity">
    <reaction evidence="8">
        <text>L-seryl-[protein] + ATP = O-phospho-L-seryl-[protein] + ADP + H(+)</text>
        <dbReference type="Rhea" id="RHEA:17989"/>
        <dbReference type="Rhea" id="RHEA-COMP:9863"/>
        <dbReference type="Rhea" id="RHEA-COMP:11604"/>
        <dbReference type="ChEBI" id="CHEBI:15378"/>
        <dbReference type="ChEBI" id="CHEBI:29999"/>
        <dbReference type="ChEBI" id="CHEBI:30616"/>
        <dbReference type="ChEBI" id="CHEBI:83421"/>
        <dbReference type="ChEBI" id="CHEBI:456216"/>
        <dbReference type="EC" id="2.7.11.1"/>
    </reaction>
</comment>
<keyword evidence="2" id="KW-0723">Serine/threonine-protein kinase</keyword>